<feature type="chain" id="PRO_5040768621" evidence="1">
    <location>
        <begin position="22"/>
        <end position="417"/>
    </location>
</feature>
<dbReference type="SMART" id="SM00225">
    <property type="entry name" value="BTB"/>
    <property type="match status" value="1"/>
</dbReference>
<dbReference type="Pfam" id="PF00651">
    <property type="entry name" value="BTB"/>
    <property type="match status" value="1"/>
</dbReference>
<keyword evidence="1" id="KW-0732">Signal</keyword>
<dbReference type="Gene3D" id="3.30.710.10">
    <property type="entry name" value="Potassium Channel Kv1.1, Chain A"/>
    <property type="match status" value="1"/>
</dbReference>
<protein>
    <submittedName>
        <fullName evidence="3">19632_t:CDS:1</fullName>
    </submittedName>
</protein>
<dbReference type="AlphaFoldDB" id="A0A9W4SE34"/>
<name>A0A9W4SE34_9GLOM</name>
<sequence>MNLLIFFLPFFSTLFVSYVVGFEFLNDISCAELTTQDNEILYSYDWKIKNFQDYYEISSNIIASDRIYSPIPSYAQNSQDKYFEWRLILNPNDGMFGAHISIGLIAIQTDYEKDMKINLKDRNADHFFELFVNYNNSDEKYQFVEKSQRLNYFHSSKYGVSSVAHNLVKVAKLFPNYDKLDLIVRINFYKIENNSVPLPIVINPYDQYFDDDVFSDILFTFNSNSTIKASSIFLATKSPHFKNLLEGASKFANKININMDGVSYDSFYRLLHYIYTGKLDDNLGFDELLDLYNEANLREIRDLKKLLSCRIIGFVDENNLDILFTLGFTTKNNVLKNAVLKFFAIGHTHILYGDIPYITSLPNLRDFFDILTISVNQYDTIFAKRTGQTIRTVPVFHIPEMNVHVLRKLAFLSISNF</sequence>
<evidence type="ECO:0000313" key="4">
    <source>
        <dbReference type="Proteomes" id="UP001153678"/>
    </source>
</evidence>
<dbReference type="CDD" id="cd18186">
    <property type="entry name" value="BTB_POZ_ZBTB_KLHL-like"/>
    <property type="match status" value="1"/>
</dbReference>
<feature type="signal peptide" evidence="1">
    <location>
        <begin position="1"/>
        <end position="21"/>
    </location>
</feature>
<accession>A0A9W4SE34</accession>
<dbReference type="SUPFAM" id="SSF54695">
    <property type="entry name" value="POZ domain"/>
    <property type="match status" value="1"/>
</dbReference>
<dbReference type="InterPro" id="IPR008974">
    <property type="entry name" value="TRAF-like"/>
</dbReference>
<gene>
    <name evidence="3" type="ORF">FWILDA_LOCUS1832</name>
</gene>
<dbReference type="PANTHER" id="PTHR24413">
    <property type="entry name" value="SPECKLE-TYPE POZ PROTEIN"/>
    <property type="match status" value="1"/>
</dbReference>
<evidence type="ECO:0000256" key="1">
    <source>
        <dbReference type="SAM" id="SignalP"/>
    </source>
</evidence>
<dbReference type="PROSITE" id="PS50097">
    <property type="entry name" value="BTB"/>
    <property type="match status" value="1"/>
</dbReference>
<dbReference type="OrthoDB" id="6359816at2759"/>
<organism evidence="3 4">
    <name type="scientific">Funneliformis geosporum</name>
    <dbReference type="NCBI Taxonomy" id="1117311"/>
    <lineage>
        <taxon>Eukaryota</taxon>
        <taxon>Fungi</taxon>
        <taxon>Fungi incertae sedis</taxon>
        <taxon>Mucoromycota</taxon>
        <taxon>Glomeromycotina</taxon>
        <taxon>Glomeromycetes</taxon>
        <taxon>Glomerales</taxon>
        <taxon>Glomeraceae</taxon>
        <taxon>Funneliformis</taxon>
    </lineage>
</organism>
<dbReference type="InterPro" id="IPR011333">
    <property type="entry name" value="SKP1/BTB/POZ_sf"/>
</dbReference>
<feature type="domain" description="BTB" evidence="2">
    <location>
        <begin position="215"/>
        <end position="283"/>
    </location>
</feature>
<keyword evidence="4" id="KW-1185">Reference proteome</keyword>
<dbReference type="EMBL" id="CAMKVN010000189">
    <property type="protein sequence ID" value="CAI2164963.1"/>
    <property type="molecule type" value="Genomic_DNA"/>
</dbReference>
<dbReference type="Proteomes" id="UP001153678">
    <property type="component" value="Unassembled WGS sequence"/>
</dbReference>
<proteinExistence type="predicted"/>
<evidence type="ECO:0000259" key="2">
    <source>
        <dbReference type="PROSITE" id="PS50097"/>
    </source>
</evidence>
<dbReference type="Gene3D" id="2.60.210.10">
    <property type="entry name" value="Apoptosis, Tumor Necrosis Factor Receptor Associated Protein 2, Chain A"/>
    <property type="match status" value="1"/>
</dbReference>
<evidence type="ECO:0000313" key="3">
    <source>
        <dbReference type="EMBL" id="CAI2164963.1"/>
    </source>
</evidence>
<dbReference type="InterPro" id="IPR000210">
    <property type="entry name" value="BTB/POZ_dom"/>
</dbReference>
<comment type="caution">
    <text evidence="3">The sequence shown here is derived from an EMBL/GenBank/DDBJ whole genome shotgun (WGS) entry which is preliminary data.</text>
</comment>
<reference evidence="3" key="1">
    <citation type="submission" date="2022-08" db="EMBL/GenBank/DDBJ databases">
        <authorList>
            <person name="Kallberg Y."/>
            <person name="Tangrot J."/>
            <person name="Rosling A."/>
        </authorList>
    </citation>
    <scope>NUCLEOTIDE SEQUENCE</scope>
    <source>
        <strain evidence="3">Wild A</strain>
    </source>
</reference>